<dbReference type="PANTHER" id="PTHR43542">
    <property type="entry name" value="METHYLTRANSFERASE"/>
    <property type="match status" value="1"/>
</dbReference>
<accession>A0A1T4NZG5</accession>
<dbReference type="EMBL" id="FUXI01000017">
    <property type="protein sequence ID" value="SJZ84591.1"/>
    <property type="molecule type" value="Genomic_DNA"/>
</dbReference>
<keyword evidence="4" id="KW-1185">Reference proteome</keyword>
<dbReference type="AlphaFoldDB" id="A0A1T4NZG5"/>
<dbReference type="PROSITE" id="PS00092">
    <property type="entry name" value="N6_MTASE"/>
    <property type="match status" value="1"/>
</dbReference>
<dbReference type="InterPro" id="IPR004398">
    <property type="entry name" value="RNA_MeTrfase_RsmD"/>
</dbReference>
<dbReference type="GO" id="GO:0008168">
    <property type="term" value="F:methyltransferase activity"/>
    <property type="evidence" value="ECO:0007669"/>
    <property type="project" value="UniProtKB-KW"/>
</dbReference>
<gene>
    <name evidence="3" type="ORF">SAMN02745116_01597</name>
</gene>
<dbReference type="STRING" id="263852.SAMN02745116_01597"/>
<reference evidence="3 4" key="1">
    <citation type="submission" date="2017-02" db="EMBL/GenBank/DDBJ databases">
        <authorList>
            <person name="Peterson S.W."/>
        </authorList>
    </citation>
    <scope>NUCLEOTIDE SEQUENCE [LARGE SCALE GENOMIC DNA]</scope>
    <source>
        <strain evidence="3 4">ATCC BAA-1030</strain>
    </source>
</reference>
<organism evidence="3 4">
    <name type="scientific">Pilibacter termitis</name>
    <dbReference type="NCBI Taxonomy" id="263852"/>
    <lineage>
        <taxon>Bacteria</taxon>
        <taxon>Bacillati</taxon>
        <taxon>Bacillota</taxon>
        <taxon>Bacilli</taxon>
        <taxon>Lactobacillales</taxon>
        <taxon>Enterococcaceae</taxon>
        <taxon>Pilibacter</taxon>
    </lineage>
</organism>
<name>A0A1T4NZG5_9ENTE</name>
<evidence type="ECO:0000313" key="4">
    <source>
        <dbReference type="Proteomes" id="UP000190328"/>
    </source>
</evidence>
<sequence>MRVISGEFRGRRLKSLDGKNTRPTTDKVKESMFNMLGGFFDGGVALDLFAGSGALGIEAVSRGATQAVLVDRAYPAIQVIKENVALTKSEQSFEVFKLDANKALSKFHEENRQFDYVFLDPPYAKQEIEQQILKMQELDLLSEECIILCETDKEVKLSDEIGEFIQYKQAIYGITAVAIYRRKK</sequence>
<protein>
    <submittedName>
        <fullName evidence="3">16S rRNA (Guanine(966)-N(2))-methyltransferase RsmD</fullName>
    </submittedName>
</protein>
<dbReference type="InterPro" id="IPR002052">
    <property type="entry name" value="DNA_methylase_N6_adenine_CS"/>
</dbReference>
<dbReference type="SUPFAM" id="SSF53335">
    <property type="entry name" value="S-adenosyl-L-methionine-dependent methyltransferases"/>
    <property type="match status" value="1"/>
</dbReference>
<dbReference type="Gene3D" id="3.40.50.150">
    <property type="entry name" value="Vaccinia Virus protein VP39"/>
    <property type="match status" value="1"/>
</dbReference>
<dbReference type="CDD" id="cd02440">
    <property type="entry name" value="AdoMet_MTases"/>
    <property type="match status" value="1"/>
</dbReference>
<dbReference type="InterPro" id="IPR029063">
    <property type="entry name" value="SAM-dependent_MTases_sf"/>
</dbReference>
<evidence type="ECO:0000256" key="2">
    <source>
        <dbReference type="ARBA" id="ARBA00022679"/>
    </source>
</evidence>
<evidence type="ECO:0000256" key="1">
    <source>
        <dbReference type="ARBA" id="ARBA00022603"/>
    </source>
</evidence>
<evidence type="ECO:0000313" key="3">
    <source>
        <dbReference type="EMBL" id="SJZ84591.1"/>
    </source>
</evidence>
<dbReference type="OrthoDB" id="9803017at2"/>
<dbReference type="NCBIfam" id="TIGR00095">
    <property type="entry name" value="16S rRNA (guanine(966)-N(2))-methyltransferase RsmD"/>
    <property type="match status" value="1"/>
</dbReference>
<dbReference type="GO" id="GO:0003676">
    <property type="term" value="F:nucleic acid binding"/>
    <property type="evidence" value="ECO:0007669"/>
    <property type="project" value="InterPro"/>
</dbReference>
<dbReference type="PIRSF" id="PIRSF004553">
    <property type="entry name" value="CHP00095"/>
    <property type="match status" value="1"/>
</dbReference>
<dbReference type="Proteomes" id="UP000190328">
    <property type="component" value="Unassembled WGS sequence"/>
</dbReference>
<keyword evidence="1 3" id="KW-0489">Methyltransferase</keyword>
<dbReference type="Pfam" id="PF03602">
    <property type="entry name" value="Cons_hypoth95"/>
    <property type="match status" value="1"/>
</dbReference>
<dbReference type="RefSeq" id="WP_078807526.1">
    <property type="nucleotide sequence ID" value="NZ_FUXI01000017.1"/>
</dbReference>
<dbReference type="GO" id="GO:0031167">
    <property type="term" value="P:rRNA methylation"/>
    <property type="evidence" value="ECO:0007669"/>
    <property type="project" value="InterPro"/>
</dbReference>
<keyword evidence="2 3" id="KW-0808">Transferase</keyword>
<proteinExistence type="predicted"/>
<dbReference type="PANTHER" id="PTHR43542:SF1">
    <property type="entry name" value="METHYLTRANSFERASE"/>
    <property type="match status" value="1"/>
</dbReference>